<dbReference type="PIRSF" id="PIRSF028304">
    <property type="entry name" value="UCP028304"/>
    <property type="match status" value="1"/>
</dbReference>
<organism evidence="1 2">
    <name type="scientific">Litoribrevibacter euphylliae</name>
    <dbReference type="NCBI Taxonomy" id="1834034"/>
    <lineage>
        <taxon>Bacteria</taxon>
        <taxon>Pseudomonadati</taxon>
        <taxon>Pseudomonadota</taxon>
        <taxon>Gammaproteobacteria</taxon>
        <taxon>Oceanospirillales</taxon>
        <taxon>Oceanospirillaceae</taxon>
        <taxon>Litoribrevibacter</taxon>
    </lineage>
</organism>
<dbReference type="InterPro" id="IPR010272">
    <property type="entry name" value="T6SS_TssF"/>
</dbReference>
<proteinExistence type="predicted"/>
<dbReference type="EMBL" id="JBHRSZ010000004">
    <property type="protein sequence ID" value="MFC3151758.1"/>
    <property type="molecule type" value="Genomic_DNA"/>
</dbReference>
<name>A0ABV7HCY4_9GAMM</name>
<sequence length="610" mass="69533">MNEEFLKYYNRELTYIRRMGAEFADAYPKIAGRLKISDETIEDPHVSRLVESFSFLTAQIRQKLDDSFPELTDALIGQLYPDYQAPIPSMSIVKMTTQNLSTDGFFMKKGSQINTQVAGFKPCSFETCYDTKLWPVEVTRAEFKNAPFNAPKPPLTVPAKALIKLNLDCEFENTEFGELGIDSLRFYINGQKHHVYPLYELICRHTVQIGFAPKGEPEKVKFLLPRHLKTVGFDDAHQVVPYSNRSLAGYRLLVEQFIFPEKFLFFELADLNPEWRDIKDGLELYLYLAEGSEELERHVTSESLLLGCTPIINLFTQSLEPVRLEASQYEYRLVPQYQDEEVNEIISVNDVDAFDAYGNKTNLPPFYAQGHPNYLGQNELFWHTRREFSDWAGGYSEAGTEVYLSIVDRKFKGSSGNDHDSNTVIQVNALCSNRNLPAHLPFGGGEPQMGVKEHADLIKEVRCLTAPTNTIRPSLHENTRWQLVSHLSLNHFTGPDASEKLKETLRLYDFKCSPENKALIDGISRVTITPGTARVNQQGRVAICSGSEIEIEFSESAFVGSGIYFFSNILDGFFSQYAAINSYTRLTVKFRDQERPYHTWKARVGQRVLV</sequence>
<reference evidence="2" key="1">
    <citation type="journal article" date="2019" name="Int. J. Syst. Evol. Microbiol.">
        <title>The Global Catalogue of Microorganisms (GCM) 10K type strain sequencing project: providing services to taxonomists for standard genome sequencing and annotation.</title>
        <authorList>
            <consortium name="The Broad Institute Genomics Platform"/>
            <consortium name="The Broad Institute Genome Sequencing Center for Infectious Disease"/>
            <person name="Wu L."/>
            <person name="Ma J."/>
        </authorList>
    </citation>
    <scope>NUCLEOTIDE SEQUENCE [LARGE SCALE GENOMIC DNA]</scope>
    <source>
        <strain evidence="2">KCTC 52438</strain>
    </source>
</reference>
<dbReference type="Proteomes" id="UP001595476">
    <property type="component" value="Unassembled WGS sequence"/>
</dbReference>
<dbReference type="NCBIfam" id="TIGR03359">
    <property type="entry name" value="VI_chp_6"/>
    <property type="match status" value="1"/>
</dbReference>
<dbReference type="RefSeq" id="WP_386721120.1">
    <property type="nucleotide sequence ID" value="NZ_JBHRSZ010000004.1"/>
</dbReference>
<dbReference type="PANTHER" id="PTHR35370">
    <property type="entry name" value="CYTOPLASMIC PROTEIN-RELATED-RELATED"/>
    <property type="match status" value="1"/>
</dbReference>
<evidence type="ECO:0000313" key="1">
    <source>
        <dbReference type="EMBL" id="MFC3151758.1"/>
    </source>
</evidence>
<evidence type="ECO:0000313" key="2">
    <source>
        <dbReference type="Proteomes" id="UP001595476"/>
    </source>
</evidence>
<keyword evidence="2" id="KW-1185">Reference proteome</keyword>
<comment type="caution">
    <text evidence="1">The sequence shown here is derived from an EMBL/GenBank/DDBJ whole genome shotgun (WGS) entry which is preliminary data.</text>
</comment>
<dbReference type="Pfam" id="PF05947">
    <property type="entry name" value="T6SS_TssF"/>
    <property type="match status" value="1"/>
</dbReference>
<accession>A0ABV7HCY4</accession>
<protein>
    <submittedName>
        <fullName evidence="1">Type VI secretion system baseplate subunit TssF</fullName>
    </submittedName>
</protein>
<dbReference type="PANTHER" id="PTHR35370:SF1">
    <property type="entry name" value="TYPE VI SECRETION SYSTEM COMPONENT TSSF1"/>
    <property type="match status" value="1"/>
</dbReference>
<gene>
    <name evidence="1" type="primary">tssF</name>
    <name evidence="1" type="ORF">ACFOEK_12030</name>
</gene>